<reference evidence="1" key="1">
    <citation type="submission" date="2020-07" db="EMBL/GenBank/DDBJ databases">
        <title>Clarias magur genome sequencing, assembly and annotation.</title>
        <authorList>
            <person name="Kushwaha B."/>
            <person name="Kumar R."/>
            <person name="Das P."/>
            <person name="Joshi C.G."/>
            <person name="Kumar D."/>
            <person name="Nagpure N.S."/>
            <person name="Pandey M."/>
            <person name="Agarwal S."/>
            <person name="Srivastava S."/>
            <person name="Singh M."/>
            <person name="Sahoo L."/>
            <person name="Jayasankar P."/>
            <person name="Meher P.K."/>
            <person name="Koringa P.G."/>
            <person name="Iquebal M.A."/>
            <person name="Das S.P."/>
            <person name="Bit A."/>
            <person name="Patnaik S."/>
            <person name="Patel N."/>
            <person name="Shah T.M."/>
            <person name="Hinsu A."/>
            <person name="Jena J.K."/>
        </authorList>
    </citation>
    <scope>NUCLEOTIDE SEQUENCE</scope>
    <source>
        <strain evidence="1">CIFAMagur01</strain>
        <tissue evidence="1">Testis</tissue>
    </source>
</reference>
<dbReference type="Proteomes" id="UP000727407">
    <property type="component" value="Unassembled WGS sequence"/>
</dbReference>
<protein>
    <submittedName>
        <fullName evidence="1">54S ribosomal protein L2, mitochondrial</fullName>
    </submittedName>
</protein>
<proteinExistence type="predicted"/>
<dbReference type="AlphaFoldDB" id="A0A8J4XG67"/>
<keyword evidence="1" id="KW-0687">Ribonucleoprotein</keyword>
<name>A0A8J4XG67_CLAMG</name>
<dbReference type="GO" id="GO:0005840">
    <property type="term" value="C:ribosome"/>
    <property type="evidence" value="ECO:0007669"/>
    <property type="project" value="UniProtKB-KW"/>
</dbReference>
<evidence type="ECO:0000313" key="2">
    <source>
        <dbReference type="Proteomes" id="UP000727407"/>
    </source>
</evidence>
<accession>A0A8J4XG67</accession>
<organism evidence="1 2">
    <name type="scientific">Clarias magur</name>
    <name type="common">Asian catfish</name>
    <name type="synonym">Macropteronotus magur</name>
    <dbReference type="NCBI Taxonomy" id="1594786"/>
    <lineage>
        <taxon>Eukaryota</taxon>
        <taxon>Metazoa</taxon>
        <taxon>Chordata</taxon>
        <taxon>Craniata</taxon>
        <taxon>Vertebrata</taxon>
        <taxon>Euteleostomi</taxon>
        <taxon>Actinopterygii</taxon>
        <taxon>Neopterygii</taxon>
        <taxon>Teleostei</taxon>
        <taxon>Ostariophysi</taxon>
        <taxon>Siluriformes</taxon>
        <taxon>Clariidae</taxon>
        <taxon>Clarias</taxon>
    </lineage>
</organism>
<keyword evidence="1" id="KW-0689">Ribosomal protein</keyword>
<sequence>MERDEAQRLPKSLMAQNAGISPLHPLARATAVAMRNDCNIPVPQQEFTYGTGKDHL</sequence>
<keyword evidence="2" id="KW-1185">Reference proteome</keyword>
<dbReference type="EMBL" id="QNUK01000022">
    <property type="protein sequence ID" value="KAF5907395.1"/>
    <property type="molecule type" value="Genomic_DNA"/>
</dbReference>
<comment type="caution">
    <text evidence="1">The sequence shown here is derived from an EMBL/GenBank/DDBJ whole genome shotgun (WGS) entry which is preliminary data.</text>
</comment>
<evidence type="ECO:0000313" key="1">
    <source>
        <dbReference type="EMBL" id="KAF5907395.1"/>
    </source>
</evidence>
<gene>
    <name evidence="1" type="primary">pgk</name>
    <name evidence="1" type="ORF">DAT39_002829</name>
</gene>